<name>X0RIZ1_9ZZZZ</name>
<proteinExistence type="predicted"/>
<protein>
    <submittedName>
        <fullName evidence="1">Uncharacterized protein</fullName>
    </submittedName>
</protein>
<feature type="non-terminal residue" evidence="1">
    <location>
        <position position="1"/>
    </location>
</feature>
<comment type="caution">
    <text evidence="1">The sequence shown here is derived from an EMBL/GenBank/DDBJ whole genome shotgun (WGS) entry which is preliminary data.</text>
</comment>
<gene>
    <name evidence="1" type="ORF">S01H1_07409</name>
</gene>
<dbReference type="EMBL" id="BARS01003820">
    <property type="protein sequence ID" value="GAF68809.1"/>
    <property type="molecule type" value="Genomic_DNA"/>
</dbReference>
<dbReference type="AlphaFoldDB" id="X0RIZ1"/>
<reference evidence="1" key="1">
    <citation type="journal article" date="2014" name="Front. Microbiol.">
        <title>High frequency of phylogenetically diverse reductive dehalogenase-homologous genes in deep subseafloor sedimentary metagenomes.</title>
        <authorList>
            <person name="Kawai M."/>
            <person name="Futagami T."/>
            <person name="Toyoda A."/>
            <person name="Takaki Y."/>
            <person name="Nishi S."/>
            <person name="Hori S."/>
            <person name="Arai W."/>
            <person name="Tsubouchi T."/>
            <person name="Morono Y."/>
            <person name="Uchiyama I."/>
            <person name="Ito T."/>
            <person name="Fujiyama A."/>
            <person name="Inagaki F."/>
            <person name="Takami H."/>
        </authorList>
    </citation>
    <scope>NUCLEOTIDE SEQUENCE</scope>
    <source>
        <strain evidence="1">Expedition CK06-06</strain>
    </source>
</reference>
<accession>X0RIZ1</accession>
<evidence type="ECO:0000313" key="1">
    <source>
        <dbReference type="EMBL" id="GAF68809.1"/>
    </source>
</evidence>
<organism evidence="1">
    <name type="scientific">marine sediment metagenome</name>
    <dbReference type="NCBI Taxonomy" id="412755"/>
    <lineage>
        <taxon>unclassified sequences</taxon>
        <taxon>metagenomes</taxon>
        <taxon>ecological metagenomes</taxon>
    </lineage>
</organism>
<sequence length="46" mass="5264">SSDGISWGDEITMKQNETINFSDWNISIDSIRITWIADSSYRVVVI</sequence>